<comment type="subcellular location">
    <subcellularLocation>
        <location evidence="3">Cytoplasm</location>
    </subcellularLocation>
</comment>
<keyword evidence="2 3" id="KW-0067">ATP-binding</keyword>
<dbReference type="HAMAP" id="MF_00376">
    <property type="entry name" value="Dephospho_CoA_kinase"/>
    <property type="match status" value="1"/>
</dbReference>
<evidence type="ECO:0000313" key="6">
    <source>
        <dbReference type="Proteomes" id="UP000273119"/>
    </source>
</evidence>
<dbReference type="NCBIfam" id="NF002879">
    <property type="entry name" value="PRK03333.1"/>
    <property type="match status" value="1"/>
</dbReference>
<protein>
    <recommendedName>
        <fullName evidence="3 4">Dephospho-CoA kinase</fullName>
        <ecNumber evidence="3 4">2.7.1.24</ecNumber>
    </recommendedName>
    <alternativeName>
        <fullName evidence="3">Dephosphocoenzyme A kinase</fullName>
    </alternativeName>
</protein>
<dbReference type="PANTHER" id="PTHR10695:SF46">
    <property type="entry name" value="BIFUNCTIONAL COENZYME A SYNTHASE-RELATED"/>
    <property type="match status" value="1"/>
</dbReference>
<dbReference type="Proteomes" id="UP000273119">
    <property type="component" value="Unassembled WGS sequence"/>
</dbReference>
<reference evidence="5 6" key="1">
    <citation type="submission" date="2018-07" db="EMBL/GenBank/DDBJ databases">
        <title>Arthrobacter sp. nov., isolated from raw cow's milk with high bacterial count.</title>
        <authorList>
            <person name="Hahne J."/>
            <person name="Isele D."/>
            <person name="Lipski A."/>
        </authorList>
    </citation>
    <scope>NUCLEOTIDE SEQUENCE [LARGE SCALE GENOMIC DNA]</scope>
    <source>
        <strain evidence="5 6">JZ R-183</strain>
    </source>
</reference>
<dbReference type="EC" id="2.7.1.24" evidence="3 4"/>
<comment type="similarity">
    <text evidence="3">Belongs to the CoaE family.</text>
</comment>
<feature type="binding site" evidence="3">
    <location>
        <begin position="18"/>
        <end position="23"/>
    </location>
    <ligand>
        <name>ATP</name>
        <dbReference type="ChEBI" id="CHEBI:30616"/>
    </ligand>
</feature>
<dbReference type="UniPathway" id="UPA00241">
    <property type="reaction ID" value="UER00356"/>
</dbReference>
<accession>A0A496PKL0</accession>
<dbReference type="InterPro" id="IPR027417">
    <property type="entry name" value="P-loop_NTPase"/>
</dbReference>
<dbReference type="PANTHER" id="PTHR10695">
    <property type="entry name" value="DEPHOSPHO-COA KINASE-RELATED"/>
    <property type="match status" value="1"/>
</dbReference>
<keyword evidence="3" id="KW-0173">Coenzyme A biosynthesis</keyword>
<dbReference type="Gene3D" id="3.40.50.300">
    <property type="entry name" value="P-loop containing nucleotide triphosphate hydrolases"/>
    <property type="match status" value="1"/>
</dbReference>
<dbReference type="Pfam" id="PF01121">
    <property type="entry name" value="CoaE"/>
    <property type="match status" value="1"/>
</dbReference>
<dbReference type="AlphaFoldDB" id="A0A496PKL0"/>
<dbReference type="GO" id="GO:0015937">
    <property type="term" value="P:coenzyme A biosynthetic process"/>
    <property type="evidence" value="ECO:0007669"/>
    <property type="project" value="UniProtKB-UniRule"/>
</dbReference>
<dbReference type="SUPFAM" id="SSF52540">
    <property type="entry name" value="P-loop containing nucleoside triphosphate hydrolases"/>
    <property type="match status" value="1"/>
</dbReference>
<evidence type="ECO:0000256" key="3">
    <source>
        <dbReference type="HAMAP-Rule" id="MF_00376"/>
    </source>
</evidence>
<dbReference type="InterPro" id="IPR001977">
    <property type="entry name" value="Depp_CoAkinase"/>
</dbReference>
<dbReference type="NCBIfam" id="TIGR00152">
    <property type="entry name" value="dephospho-CoA kinase"/>
    <property type="match status" value="1"/>
</dbReference>
<comment type="catalytic activity">
    <reaction evidence="3">
        <text>3'-dephospho-CoA + ATP = ADP + CoA + H(+)</text>
        <dbReference type="Rhea" id="RHEA:18245"/>
        <dbReference type="ChEBI" id="CHEBI:15378"/>
        <dbReference type="ChEBI" id="CHEBI:30616"/>
        <dbReference type="ChEBI" id="CHEBI:57287"/>
        <dbReference type="ChEBI" id="CHEBI:57328"/>
        <dbReference type="ChEBI" id="CHEBI:456216"/>
        <dbReference type="EC" id="2.7.1.24"/>
    </reaction>
</comment>
<evidence type="ECO:0000256" key="4">
    <source>
        <dbReference type="NCBIfam" id="TIGR00152"/>
    </source>
</evidence>
<comment type="caution">
    <text evidence="5">The sequence shown here is derived from an EMBL/GenBank/DDBJ whole genome shotgun (WGS) entry which is preliminary data.</text>
</comment>
<dbReference type="PROSITE" id="PS51219">
    <property type="entry name" value="DPCK"/>
    <property type="match status" value="1"/>
</dbReference>
<keyword evidence="1 3" id="KW-0547">Nucleotide-binding</keyword>
<keyword evidence="3 5" id="KW-0418">Kinase</keyword>
<organism evidence="5 6">
    <name type="scientific">Galactobacter caseinivorans</name>
    <dbReference type="NCBI Taxonomy" id="2676123"/>
    <lineage>
        <taxon>Bacteria</taxon>
        <taxon>Bacillati</taxon>
        <taxon>Actinomycetota</taxon>
        <taxon>Actinomycetes</taxon>
        <taxon>Micrococcales</taxon>
        <taxon>Micrococcaceae</taxon>
        <taxon>Galactobacter</taxon>
    </lineage>
</organism>
<dbReference type="RefSeq" id="WP_121484378.1">
    <property type="nucleotide sequence ID" value="NZ_QQXL01000002.1"/>
</dbReference>
<dbReference type="CDD" id="cd02022">
    <property type="entry name" value="DPCK"/>
    <property type="match status" value="1"/>
</dbReference>
<dbReference type="EMBL" id="QQXL01000002">
    <property type="protein sequence ID" value="RKW71042.1"/>
    <property type="molecule type" value="Genomic_DNA"/>
</dbReference>
<keyword evidence="3 5" id="KW-0808">Transferase</keyword>
<dbReference type="GO" id="GO:0005524">
    <property type="term" value="F:ATP binding"/>
    <property type="evidence" value="ECO:0007669"/>
    <property type="project" value="UniProtKB-UniRule"/>
</dbReference>
<keyword evidence="6" id="KW-1185">Reference proteome</keyword>
<proteinExistence type="inferred from homology"/>
<gene>
    <name evidence="3" type="primary">coaE</name>
    <name evidence="5" type="ORF">DWQ67_04390</name>
</gene>
<comment type="function">
    <text evidence="3">Catalyzes the phosphorylation of the 3'-hydroxyl group of dephosphocoenzyme A to form coenzyme A.</text>
</comment>
<comment type="pathway">
    <text evidence="3">Cofactor biosynthesis; coenzyme A biosynthesis; CoA from (R)-pantothenate: step 5/5.</text>
</comment>
<dbReference type="GO" id="GO:0004140">
    <property type="term" value="F:dephospho-CoA kinase activity"/>
    <property type="evidence" value="ECO:0007669"/>
    <property type="project" value="UniProtKB-UniRule"/>
</dbReference>
<evidence type="ECO:0000313" key="5">
    <source>
        <dbReference type="EMBL" id="RKW71042.1"/>
    </source>
</evidence>
<name>A0A496PKL0_9MICC</name>
<keyword evidence="3" id="KW-0963">Cytoplasm</keyword>
<dbReference type="GO" id="GO:0005737">
    <property type="term" value="C:cytoplasm"/>
    <property type="evidence" value="ECO:0007669"/>
    <property type="project" value="UniProtKB-SubCell"/>
</dbReference>
<evidence type="ECO:0000256" key="2">
    <source>
        <dbReference type="ARBA" id="ARBA00022840"/>
    </source>
</evidence>
<sequence>MSPTASPRPRIGLTGGIASGKSTVARLLAAKGAVIIDADAIVRELQQPGGAALAGIVSEFGEGMLAPDSTLDRAALGALVFGDDRARERLNAVVHPLVREEAARRIAAAPEGSTLVEDIPLLVETGQAGRFDRVVVVQASREERIRRMVSDRAMTPHDAAARIDAQATDAQRAEVATDVITNDADVEHLSAQVDAFWESLGRAE</sequence>
<evidence type="ECO:0000256" key="1">
    <source>
        <dbReference type="ARBA" id="ARBA00022741"/>
    </source>
</evidence>